<evidence type="ECO:0000256" key="1">
    <source>
        <dbReference type="SAM" id="SignalP"/>
    </source>
</evidence>
<protein>
    <submittedName>
        <fullName evidence="2">Uncharacterized protein</fullName>
    </submittedName>
</protein>
<feature type="chain" id="PRO_5041425619" evidence="1">
    <location>
        <begin position="22"/>
        <end position="95"/>
    </location>
</feature>
<keyword evidence="3" id="KW-1185">Reference proteome</keyword>
<keyword evidence="1" id="KW-0732">Signal</keyword>
<dbReference type="RefSeq" id="WP_264716817.1">
    <property type="nucleotide sequence ID" value="NZ_JAPDNT010000057.1"/>
</dbReference>
<sequence>MRKALAAAFLTVTILAGPAAAERFERGGHMAFARPPLAFHHPGFFPHPRFFAHRRFADRRFFFGGVFIGPPVVPVPYPPYPYYPYYYPYYPPYPY</sequence>
<reference evidence="2" key="2">
    <citation type="submission" date="2022-10" db="EMBL/GenBank/DDBJ databases">
        <authorList>
            <person name="Trinh H.N."/>
        </authorList>
    </citation>
    <scope>NUCLEOTIDE SEQUENCE</scope>
    <source>
        <strain evidence="2">RN2-1</strain>
    </source>
</reference>
<accession>A0AA42CG69</accession>
<evidence type="ECO:0000313" key="3">
    <source>
        <dbReference type="Proteomes" id="UP001165679"/>
    </source>
</evidence>
<feature type="signal peptide" evidence="1">
    <location>
        <begin position="1"/>
        <end position="21"/>
    </location>
</feature>
<evidence type="ECO:0000313" key="2">
    <source>
        <dbReference type="EMBL" id="MCW3477843.1"/>
    </source>
</evidence>
<reference evidence="2" key="1">
    <citation type="submission" date="2022-09" db="EMBL/GenBank/DDBJ databases">
        <title>Rhodovastum sp. nov. RN2-1 isolated from soil in Seongnam, South Korea.</title>
        <authorList>
            <person name="Le N.T."/>
        </authorList>
    </citation>
    <scope>NUCLEOTIDE SEQUENCE</scope>
    <source>
        <strain evidence="2">RN2-1</strain>
    </source>
</reference>
<gene>
    <name evidence="2" type="ORF">OL599_25165</name>
</gene>
<comment type="caution">
    <text evidence="2">The sequence shown here is derived from an EMBL/GenBank/DDBJ whole genome shotgun (WGS) entry which is preliminary data.</text>
</comment>
<name>A0AA42CG69_9PROT</name>
<organism evidence="2 3">
    <name type="scientific">Limobrevibacterium gyesilva</name>
    <dbReference type="NCBI Taxonomy" id="2991712"/>
    <lineage>
        <taxon>Bacteria</taxon>
        <taxon>Pseudomonadati</taxon>
        <taxon>Pseudomonadota</taxon>
        <taxon>Alphaproteobacteria</taxon>
        <taxon>Acetobacterales</taxon>
        <taxon>Acetobacteraceae</taxon>
        <taxon>Limobrevibacterium</taxon>
    </lineage>
</organism>
<dbReference type="AlphaFoldDB" id="A0AA42CG69"/>
<dbReference type="Proteomes" id="UP001165679">
    <property type="component" value="Unassembled WGS sequence"/>
</dbReference>
<proteinExistence type="predicted"/>
<dbReference type="EMBL" id="JAPDNT010000057">
    <property type="protein sequence ID" value="MCW3477843.1"/>
    <property type="molecule type" value="Genomic_DNA"/>
</dbReference>